<reference evidence="2 3" key="1">
    <citation type="submission" date="2008-10" db="EMBL/GenBank/DDBJ databases">
        <title>Draft genome sequence of Parabacteroides johnsonii (DSM 18315).</title>
        <authorList>
            <person name="Sudarsanam P."/>
            <person name="Ley R."/>
            <person name="Guruge J."/>
            <person name="Turnbaugh P.J."/>
            <person name="Mahowald M."/>
            <person name="Liep D."/>
            <person name="Gordon J."/>
        </authorList>
    </citation>
    <scope>NUCLEOTIDE SEQUENCE [LARGE SCALE GENOMIC DNA]</scope>
    <source>
        <strain evidence="2 3">DSM 18315</strain>
    </source>
</reference>
<gene>
    <name evidence="2" type="ORF">PRABACTJOHN_01109</name>
</gene>
<keyword evidence="1" id="KW-0472">Membrane</keyword>
<accession>B7B7W0</accession>
<comment type="caution">
    <text evidence="2">The sequence shown here is derived from an EMBL/GenBank/DDBJ whole genome shotgun (WGS) entry which is preliminary data.</text>
</comment>
<keyword evidence="1" id="KW-1133">Transmembrane helix</keyword>
<sequence length="57" mass="6082">MASKITKGIIISFWVLFAIAVGAVVVLFSAIAKGSIGYMPPVEQLENPIDKYASQVV</sequence>
<organism evidence="2 3">
    <name type="scientific">Parabacteroides johnsonii DSM 18315</name>
    <dbReference type="NCBI Taxonomy" id="537006"/>
    <lineage>
        <taxon>Bacteria</taxon>
        <taxon>Pseudomonadati</taxon>
        <taxon>Bacteroidota</taxon>
        <taxon>Bacteroidia</taxon>
        <taxon>Bacteroidales</taxon>
        <taxon>Tannerellaceae</taxon>
        <taxon>Parabacteroides</taxon>
    </lineage>
</organism>
<proteinExistence type="predicted"/>
<dbReference type="Proteomes" id="UP000005510">
    <property type="component" value="Unassembled WGS sequence"/>
</dbReference>
<reference evidence="2 3" key="2">
    <citation type="submission" date="2008-10" db="EMBL/GenBank/DDBJ databases">
        <authorList>
            <person name="Fulton L."/>
            <person name="Clifton S."/>
            <person name="Fulton B."/>
            <person name="Xu J."/>
            <person name="Minx P."/>
            <person name="Pepin K.H."/>
            <person name="Johnson M."/>
            <person name="Bhonagiri V."/>
            <person name="Nash W.E."/>
            <person name="Mardis E.R."/>
            <person name="Wilson R.K."/>
        </authorList>
    </citation>
    <scope>NUCLEOTIDE SEQUENCE [LARGE SCALE GENOMIC DNA]</scope>
    <source>
        <strain evidence="2 3">DSM 18315</strain>
    </source>
</reference>
<evidence type="ECO:0000256" key="1">
    <source>
        <dbReference type="SAM" id="Phobius"/>
    </source>
</evidence>
<evidence type="ECO:0000313" key="3">
    <source>
        <dbReference type="Proteomes" id="UP000005510"/>
    </source>
</evidence>
<dbReference type="STRING" id="537006.PRABACTJOHN_01109"/>
<dbReference type="EMBL" id="ABYH01000085">
    <property type="protein sequence ID" value="EEC97485.1"/>
    <property type="molecule type" value="Genomic_DNA"/>
</dbReference>
<evidence type="ECO:0000313" key="2">
    <source>
        <dbReference type="EMBL" id="EEC97485.1"/>
    </source>
</evidence>
<keyword evidence="1" id="KW-0812">Transmembrane</keyword>
<dbReference type="AlphaFoldDB" id="B7B7W0"/>
<name>B7B7W0_9BACT</name>
<dbReference type="HOGENOM" id="CLU_3001170_0_0_10"/>
<protein>
    <submittedName>
        <fullName evidence="2">Uncharacterized protein</fullName>
    </submittedName>
</protein>
<feature type="transmembrane region" description="Helical" evidence="1">
    <location>
        <begin position="12"/>
        <end position="32"/>
    </location>
</feature>
<feature type="non-terminal residue" evidence="2">
    <location>
        <position position="57"/>
    </location>
</feature>